<dbReference type="InterPro" id="IPR036873">
    <property type="entry name" value="Rhodanese-like_dom_sf"/>
</dbReference>
<dbReference type="SMART" id="SM00100">
    <property type="entry name" value="cNMP"/>
    <property type="match status" value="1"/>
</dbReference>
<dbReference type="EMBL" id="RCCI01000006">
    <property type="protein sequence ID" value="RLJ63682.1"/>
    <property type="molecule type" value="Genomic_DNA"/>
</dbReference>
<dbReference type="CDD" id="cd00038">
    <property type="entry name" value="CAP_ED"/>
    <property type="match status" value="1"/>
</dbReference>
<dbReference type="InterPro" id="IPR050229">
    <property type="entry name" value="GlpE_sulfurtransferase"/>
</dbReference>
<dbReference type="InterPro" id="IPR000595">
    <property type="entry name" value="cNMP-bd_dom"/>
</dbReference>
<dbReference type="InterPro" id="IPR018488">
    <property type="entry name" value="cNMP-bd_CS"/>
</dbReference>
<protein>
    <submittedName>
        <fullName evidence="3">Rhodanese-like domain-containing protein</fullName>
    </submittedName>
</protein>
<feature type="domain" description="Rhodanese" evidence="2">
    <location>
        <begin position="271"/>
        <end position="358"/>
    </location>
</feature>
<evidence type="ECO:0000259" key="2">
    <source>
        <dbReference type="PROSITE" id="PS50206"/>
    </source>
</evidence>
<dbReference type="PROSITE" id="PS00888">
    <property type="entry name" value="CNMP_BINDING_1"/>
    <property type="match status" value="1"/>
</dbReference>
<dbReference type="PANTHER" id="PTHR43031:SF16">
    <property type="entry name" value="OXIDOREDUCTASE"/>
    <property type="match status" value="1"/>
</dbReference>
<dbReference type="OrthoDB" id="9814704at2"/>
<dbReference type="SMART" id="SM00450">
    <property type="entry name" value="RHOD"/>
    <property type="match status" value="1"/>
</dbReference>
<evidence type="ECO:0000259" key="1">
    <source>
        <dbReference type="PROSITE" id="PS50042"/>
    </source>
</evidence>
<dbReference type="PANTHER" id="PTHR43031">
    <property type="entry name" value="FAD-DEPENDENT OXIDOREDUCTASE"/>
    <property type="match status" value="1"/>
</dbReference>
<keyword evidence="4" id="KW-1185">Reference proteome</keyword>
<evidence type="ECO:0000313" key="4">
    <source>
        <dbReference type="Proteomes" id="UP000268908"/>
    </source>
</evidence>
<feature type="domain" description="Cyclic nucleotide-binding" evidence="1">
    <location>
        <begin position="152"/>
        <end position="254"/>
    </location>
</feature>
<dbReference type="Gene3D" id="3.40.250.10">
    <property type="entry name" value="Rhodanese-like domain"/>
    <property type="match status" value="1"/>
</dbReference>
<dbReference type="InterPro" id="IPR018490">
    <property type="entry name" value="cNMP-bd_dom_sf"/>
</dbReference>
<dbReference type="Pfam" id="PF00581">
    <property type="entry name" value="Rhodanese"/>
    <property type="match status" value="1"/>
</dbReference>
<dbReference type="AlphaFoldDB" id="A0A497XCF8"/>
<comment type="caution">
    <text evidence="3">The sequence shown here is derived from an EMBL/GenBank/DDBJ whole genome shotgun (WGS) entry which is preliminary data.</text>
</comment>
<gene>
    <name evidence="3" type="ORF">DFR35_2313</name>
</gene>
<dbReference type="RefSeq" id="WP_121242536.1">
    <property type="nucleotide sequence ID" value="NZ_BHVV01000003.1"/>
</dbReference>
<evidence type="ECO:0000313" key="3">
    <source>
        <dbReference type="EMBL" id="RLJ63682.1"/>
    </source>
</evidence>
<dbReference type="SUPFAM" id="SSF51206">
    <property type="entry name" value="cAMP-binding domain-like"/>
    <property type="match status" value="1"/>
</dbReference>
<dbReference type="InterPro" id="IPR001763">
    <property type="entry name" value="Rhodanese-like_dom"/>
</dbReference>
<reference evidence="3 4" key="1">
    <citation type="submission" date="2018-10" db="EMBL/GenBank/DDBJ databases">
        <title>Genomic Encyclopedia of Type Strains, Phase IV (KMG-IV): sequencing the most valuable type-strain genomes for metagenomic binning, comparative biology and taxonomic classification.</title>
        <authorList>
            <person name="Goeker M."/>
        </authorList>
    </citation>
    <scope>NUCLEOTIDE SEQUENCE [LARGE SCALE GENOMIC DNA]</scope>
    <source>
        <strain evidence="3 4">DSM 26916</strain>
    </source>
</reference>
<dbReference type="InterPro" id="IPR014710">
    <property type="entry name" value="RmlC-like_jellyroll"/>
</dbReference>
<proteinExistence type="predicted"/>
<name>A0A497XCF8_9PROT</name>
<dbReference type="Pfam" id="PF00027">
    <property type="entry name" value="cNMP_binding"/>
    <property type="match status" value="1"/>
</dbReference>
<dbReference type="Gene3D" id="2.60.120.10">
    <property type="entry name" value="Jelly Rolls"/>
    <property type="match status" value="1"/>
</dbReference>
<dbReference type="PROSITE" id="PS50206">
    <property type="entry name" value="RHODANESE_3"/>
    <property type="match status" value="1"/>
</dbReference>
<sequence>MGANSSDTVVPTLARLQPLAALGADSLRGLAPHCHRERVTRNLDPFQLRDWQGQVVYLVKGELKLEFDDGAIQVIVGGWGDALFPIGRGRLVPVATKAITDVEMLRFDEDLVDIMMTWDQIAASGQQVAEGEAANWRTMSGMFTVQSLTQGVFASMPPANIERLLGRFQRIPVKRSQQIIRQGDPGDYYYLIERGRCTVTREVAGARVELAELRAGDSFGEEALVADTVRNATVAMRTDGVLLRLDKADFMELLREPLLQRLSPTEAQQRIAAGAQWIDVRFPAEYKCDGLAGAINVPVNEIRQAAAGLDPSREYIVYCQTGRRSSAAAFLLSQRSLHAHLLEGGLKALLASGTSTSNKGLT</sequence>
<organism evidence="3 4">
    <name type="scientific">Sulfurisoma sediminicola</name>
    <dbReference type="NCBI Taxonomy" id="1381557"/>
    <lineage>
        <taxon>Bacteria</taxon>
        <taxon>Pseudomonadati</taxon>
        <taxon>Pseudomonadota</taxon>
        <taxon>Betaproteobacteria</taxon>
        <taxon>Nitrosomonadales</taxon>
        <taxon>Sterolibacteriaceae</taxon>
        <taxon>Sulfurisoma</taxon>
    </lineage>
</organism>
<accession>A0A497XCF8</accession>
<dbReference type="SUPFAM" id="SSF52821">
    <property type="entry name" value="Rhodanese/Cell cycle control phosphatase"/>
    <property type="match status" value="1"/>
</dbReference>
<dbReference type="PROSITE" id="PS50042">
    <property type="entry name" value="CNMP_BINDING_3"/>
    <property type="match status" value="1"/>
</dbReference>
<dbReference type="Proteomes" id="UP000268908">
    <property type="component" value="Unassembled WGS sequence"/>
</dbReference>